<keyword evidence="12" id="KW-1185">Reference proteome</keyword>
<dbReference type="Pfam" id="PF05026">
    <property type="entry name" value="DCP2"/>
    <property type="match status" value="1"/>
</dbReference>
<accession>A0ABN8WNI0</accession>
<comment type="subcellular location">
    <subcellularLocation>
        <location evidence="2">Cytoplasm</location>
    </subcellularLocation>
</comment>
<dbReference type="Gene3D" id="3.90.79.10">
    <property type="entry name" value="Nucleoside Triphosphate Pyrophosphohydrolase"/>
    <property type="match status" value="1"/>
</dbReference>
<keyword evidence="6" id="KW-0378">Hydrolase</keyword>
<evidence type="ECO:0000256" key="7">
    <source>
        <dbReference type="ARBA" id="ARBA00022884"/>
    </source>
</evidence>
<dbReference type="CDD" id="cd03672">
    <property type="entry name" value="NUDIX_Dcp2p_Nudt20"/>
    <property type="match status" value="1"/>
</dbReference>
<dbReference type="SMART" id="SM01125">
    <property type="entry name" value="DCP2"/>
    <property type="match status" value="1"/>
</dbReference>
<dbReference type="PANTHER" id="PTHR23114">
    <property type="entry name" value="M7GPPPN-MRNA HYDROLASE"/>
    <property type="match status" value="1"/>
</dbReference>
<dbReference type="SUPFAM" id="SSF55811">
    <property type="entry name" value="Nudix"/>
    <property type="match status" value="1"/>
</dbReference>
<feature type="compositionally biased region" description="Acidic residues" evidence="9">
    <location>
        <begin position="534"/>
        <end position="549"/>
    </location>
</feature>
<feature type="compositionally biased region" description="Polar residues" evidence="9">
    <location>
        <begin position="607"/>
        <end position="640"/>
    </location>
</feature>
<organism evidence="11 12">
    <name type="scientific">Saccharomyces uvarum</name>
    <name type="common">Yeast</name>
    <name type="synonym">Saccharomyces bayanus var. uvarum</name>
    <dbReference type="NCBI Taxonomy" id="230603"/>
    <lineage>
        <taxon>Eukaryota</taxon>
        <taxon>Fungi</taxon>
        <taxon>Dikarya</taxon>
        <taxon>Ascomycota</taxon>
        <taxon>Saccharomycotina</taxon>
        <taxon>Saccharomycetes</taxon>
        <taxon>Saccharomycetales</taxon>
        <taxon>Saccharomycetaceae</taxon>
        <taxon>Saccharomyces</taxon>
    </lineage>
</organism>
<feature type="region of interest" description="Disordered" evidence="9">
    <location>
        <begin position="420"/>
        <end position="451"/>
    </location>
</feature>
<reference evidence="11" key="1">
    <citation type="submission" date="2022-10" db="EMBL/GenBank/DDBJ databases">
        <authorList>
            <person name="Byrne P K."/>
        </authorList>
    </citation>
    <scope>NUCLEOTIDE SEQUENCE</scope>
    <source>
        <strain evidence="11">ZP964</strain>
    </source>
</reference>
<gene>
    <name evidence="11" type="primary">SUVZ14G2040</name>
    <name evidence="11" type="ORF">SUVZ_14G2040</name>
</gene>
<evidence type="ECO:0000256" key="4">
    <source>
        <dbReference type="ARBA" id="ARBA00022490"/>
    </source>
</evidence>
<feature type="compositionally biased region" description="Acidic residues" evidence="9">
    <location>
        <begin position="302"/>
        <end position="312"/>
    </location>
</feature>
<evidence type="ECO:0000256" key="1">
    <source>
        <dbReference type="ARBA" id="ARBA00001936"/>
    </source>
</evidence>
<feature type="region of interest" description="Disordered" evidence="9">
    <location>
        <begin position="785"/>
        <end position="834"/>
    </location>
</feature>
<protein>
    <recommendedName>
        <fullName evidence="10">Nudix hydrolase domain-containing protein</fullName>
    </recommendedName>
</protein>
<dbReference type="InterPro" id="IPR015797">
    <property type="entry name" value="NUDIX_hydrolase-like_dom_sf"/>
</dbReference>
<feature type="compositionally biased region" description="Low complexity" evidence="9">
    <location>
        <begin position="508"/>
        <end position="528"/>
    </location>
</feature>
<evidence type="ECO:0000256" key="2">
    <source>
        <dbReference type="ARBA" id="ARBA00004496"/>
    </source>
</evidence>
<evidence type="ECO:0000313" key="12">
    <source>
        <dbReference type="Proteomes" id="UP001162085"/>
    </source>
</evidence>
<feature type="compositionally biased region" description="Polar residues" evidence="9">
    <location>
        <begin position="289"/>
        <end position="298"/>
    </location>
</feature>
<dbReference type="Proteomes" id="UP001162085">
    <property type="component" value="Chromosome 14"/>
</dbReference>
<dbReference type="InterPro" id="IPR007722">
    <property type="entry name" value="DCP2_BoxA"/>
</dbReference>
<dbReference type="InterPro" id="IPR044099">
    <property type="entry name" value="Dcp2_NUDIX"/>
</dbReference>
<evidence type="ECO:0000313" key="11">
    <source>
        <dbReference type="EMBL" id="CAI4051646.1"/>
    </source>
</evidence>
<dbReference type="PROSITE" id="PS00893">
    <property type="entry name" value="NUDIX_BOX"/>
    <property type="match status" value="1"/>
</dbReference>
<dbReference type="SUPFAM" id="SSF140586">
    <property type="entry name" value="Dcp2 domain-like"/>
    <property type="match status" value="1"/>
</dbReference>
<feature type="region of interest" description="Disordered" evidence="9">
    <location>
        <begin position="289"/>
        <end position="336"/>
    </location>
</feature>
<feature type="region of interest" description="Disordered" evidence="9">
    <location>
        <begin position="508"/>
        <end position="714"/>
    </location>
</feature>
<keyword evidence="8" id="KW-0464">Manganese</keyword>
<dbReference type="PROSITE" id="PS51462">
    <property type="entry name" value="NUDIX"/>
    <property type="match status" value="1"/>
</dbReference>
<proteinExistence type="inferred from homology"/>
<evidence type="ECO:0000256" key="3">
    <source>
        <dbReference type="ARBA" id="ARBA00005279"/>
    </source>
</evidence>
<dbReference type="InterPro" id="IPR036189">
    <property type="entry name" value="DCP2_BoxA_sf"/>
</dbReference>
<keyword evidence="4" id="KW-0963">Cytoplasm</keyword>
<evidence type="ECO:0000259" key="10">
    <source>
        <dbReference type="PROSITE" id="PS51462"/>
    </source>
</evidence>
<dbReference type="InterPro" id="IPR000086">
    <property type="entry name" value="NUDIX_hydrolase_dom"/>
</dbReference>
<evidence type="ECO:0000256" key="6">
    <source>
        <dbReference type="ARBA" id="ARBA00022801"/>
    </source>
</evidence>
<comment type="cofactor">
    <cofactor evidence="1">
        <name>Mn(2+)</name>
        <dbReference type="ChEBI" id="CHEBI:29035"/>
    </cofactor>
</comment>
<dbReference type="Gene3D" id="1.10.10.1050">
    <property type="entry name" value="Dcp2, box A domain"/>
    <property type="match status" value="1"/>
</dbReference>
<feature type="domain" description="Nudix hydrolase" evidence="10">
    <location>
        <begin position="101"/>
        <end position="228"/>
    </location>
</feature>
<dbReference type="EMBL" id="OX365941">
    <property type="protein sequence ID" value="CAI4051646.1"/>
    <property type="molecule type" value="Genomic_DNA"/>
</dbReference>
<feature type="compositionally biased region" description="Polar residues" evidence="9">
    <location>
        <begin position="687"/>
        <end position="697"/>
    </location>
</feature>
<keyword evidence="7" id="KW-0694">RNA-binding</keyword>
<evidence type="ECO:0000256" key="9">
    <source>
        <dbReference type="SAM" id="MobiDB-lite"/>
    </source>
</evidence>
<evidence type="ECO:0000256" key="5">
    <source>
        <dbReference type="ARBA" id="ARBA00022723"/>
    </source>
</evidence>
<comment type="similarity">
    <text evidence="3">Belongs to the Nudix hydrolase family. DCP2 subfamily.</text>
</comment>
<dbReference type="InterPro" id="IPR020084">
    <property type="entry name" value="NUDIX_hydrolase_CS"/>
</dbReference>
<sequence>MSLPLRHALESVTSVDRILEDLLVRFIINCPNEDLSSVERELFHFEEASWFYTDFIKLMNPTLPSLKIKSFAQLIIKLCPLIWKWDIRVDEALQQFSKYKKSIPVRGAAIFNENLSKILLVQGTESDSWSFPRGKISKDENDIDCCIREVKEEIGFDLTDYIDENQFIERNIQGKNYKIFLISGVSEIFNFKPQVRNEIDKIEWFDFKKMSKTLYKSNVKYYLINSMMRPLSMWLRHQRQIRNEDQLKSYAEEQLKLLLGITKEEQIDPGRELLNMLHTAVQADSNNNIASNEQVPSNQQEEQGEQEEQLQEEQEKQQLPPPPPLQQQQSVFGPLSEPFAGANNVIPPAMPMVNSFMSNPQLFASMNGQPFAPFPFMLPINNNNNNGNHNTLPTQIPPNFNAPPNPMAFGVPNMHNFSRPTLSQPFSLPPAPPIHHNILPTSSVENSSSSRQLLNLLNSKKSEENEQISEKPKLKILQRGTDLNSLNQNSPHDSANSNSQALLNLLRKPAPSQESHSSTVDTSSLSDDSYPDTQQEDYEDFESSSDEDIEPIKEGRNSSNVEIEVNIIPSEKNSQRKPKKEQRKETKTFKSGDSTESDIMEWRPTKSLVSSHSKQNSSVGAPNKDINSYRQEMHINNNSAYEAFESSSDEEDEKKLKELEQTQDSSKGISQEILKENNFQDGEVPHKNTTSDSNKSINEAARFSSATSTIKKTPKVKLLKRGETIATLANENKTLGSNSNQSSSKDLLQMLRNPISSTVSSNQQSPKSQNLDGDEEIMMMLKRNSVSEDQNNEESPSKLPKKNGANASELLGMLSKKDTASPKRPGNIDMNMESNSTKGLLSMLERSNVPKPPPTKDTPSNELFNLLKQNEITENQESNNNSSELLSFLKPNPLNDRYPKVSSEDNSHELLNILHGNKSNNTFNNSIYTTPTATSTAAATGFPLTPTSHGNSSNELLGMLQNRPTATNAPTFDIRSNGNTESNELLSILHRK</sequence>
<evidence type="ECO:0000256" key="8">
    <source>
        <dbReference type="ARBA" id="ARBA00023211"/>
    </source>
</evidence>
<name>A0ABN8WNI0_SACUV</name>
<dbReference type="PANTHER" id="PTHR23114:SF17">
    <property type="entry name" value="M7GPPPN-MRNA HYDROLASE"/>
    <property type="match status" value="1"/>
</dbReference>
<keyword evidence="5" id="KW-0479">Metal-binding</keyword>
<dbReference type="Pfam" id="PF00293">
    <property type="entry name" value="NUDIX"/>
    <property type="match status" value="1"/>
</dbReference>